<evidence type="ECO:0000313" key="3">
    <source>
        <dbReference type="Proteomes" id="UP001138751"/>
    </source>
</evidence>
<gene>
    <name evidence="2" type="ORF">GXW76_22025</name>
</gene>
<evidence type="ECO:0000256" key="1">
    <source>
        <dbReference type="SAM" id="Phobius"/>
    </source>
</evidence>
<proteinExistence type="predicted"/>
<comment type="caution">
    <text evidence="2">The sequence shown here is derived from an EMBL/GenBank/DDBJ whole genome shotgun (WGS) entry which is preliminary data.</text>
</comment>
<protein>
    <submittedName>
        <fullName evidence="2">Uncharacterized protein</fullName>
    </submittedName>
</protein>
<sequence>MGLGIIAFLMGFGAAGAGAYVGFKTTGMLVPMPAGLPAAAPETIAICMFVIGAITMLLGAISMYRSNEYL</sequence>
<keyword evidence="1" id="KW-0812">Transmembrane</keyword>
<reference evidence="2" key="1">
    <citation type="submission" date="2020-01" db="EMBL/GenBank/DDBJ databases">
        <authorList>
            <person name="Rat A."/>
        </authorList>
    </citation>
    <scope>NUCLEOTIDE SEQUENCE</scope>
    <source>
        <strain evidence="2">LMG 31231</strain>
    </source>
</reference>
<dbReference type="RefSeq" id="WP_211864264.1">
    <property type="nucleotide sequence ID" value="NZ_JAAEDM010000094.1"/>
</dbReference>
<keyword evidence="1" id="KW-1133">Transmembrane helix</keyword>
<dbReference type="AlphaFoldDB" id="A0A9X9X386"/>
<keyword evidence="1" id="KW-0472">Membrane</keyword>
<evidence type="ECO:0000313" key="2">
    <source>
        <dbReference type="EMBL" id="MBR0673865.1"/>
    </source>
</evidence>
<dbReference type="Proteomes" id="UP001138751">
    <property type="component" value="Unassembled WGS sequence"/>
</dbReference>
<reference evidence="2" key="2">
    <citation type="journal article" date="2021" name="Syst. Appl. Microbiol.">
        <title>Roseomonas hellenica sp. nov., isolated from roots of wild-growing Alkanna tinctoria.</title>
        <authorList>
            <person name="Rat A."/>
            <person name="Naranjo H.D."/>
            <person name="Lebbe L."/>
            <person name="Cnockaert M."/>
            <person name="Krigas N."/>
            <person name="Grigoriadou K."/>
            <person name="Maloupa E."/>
            <person name="Willems A."/>
        </authorList>
    </citation>
    <scope>NUCLEOTIDE SEQUENCE</scope>
    <source>
        <strain evidence="2">LMG 31231</strain>
    </source>
</reference>
<accession>A0A9X9X386</accession>
<name>A0A9X9X386_9PROT</name>
<keyword evidence="3" id="KW-1185">Reference proteome</keyword>
<dbReference type="EMBL" id="JAAEDM010000094">
    <property type="protein sequence ID" value="MBR0673865.1"/>
    <property type="molecule type" value="Genomic_DNA"/>
</dbReference>
<feature type="transmembrane region" description="Helical" evidence="1">
    <location>
        <begin position="43"/>
        <end position="64"/>
    </location>
</feature>
<organism evidence="2 3">
    <name type="scientific">Neoroseomonas soli</name>
    <dbReference type="NCBI Taxonomy" id="1081025"/>
    <lineage>
        <taxon>Bacteria</taxon>
        <taxon>Pseudomonadati</taxon>
        <taxon>Pseudomonadota</taxon>
        <taxon>Alphaproteobacteria</taxon>
        <taxon>Acetobacterales</taxon>
        <taxon>Acetobacteraceae</taxon>
        <taxon>Neoroseomonas</taxon>
    </lineage>
</organism>